<name>A0A7T4FNZ1_9FUSO</name>
<keyword evidence="3" id="KW-0067">ATP-binding</keyword>
<dbReference type="Proteomes" id="UP000595577">
    <property type="component" value="Chromosome"/>
</dbReference>
<dbReference type="SUPFAM" id="SSF52540">
    <property type="entry name" value="P-loop containing nucleoside triphosphate hydrolases"/>
    <property type="match status" value="1"/>
</dbReference>
<accession>A0A7T4FNZ1</accession>
<feature type="domain" description="AAA" evidence="1">
    <location>
        <begin position="20"/>
        <end position="151"/>
    </location>
</feature>
<feature type="domain" description="DUF4143" evidence="2">
    <location>
        <begin position="197"/>
        <end position="356"/>
    </location>
</feature>
<dbReference type="AlphaFoldDB" id="A0A7T4FNZ1"/>
<evidence type="ECO:0000313" key="3">
    <source>
        <dbReference type="EMBL" id="QQB73888.1"/>
    </source>
</evidence>
<dbReference type="EMBL" id="CP066022">
    <property type="protein sequence ID" value="QQB73888.1"/>
    <property type="molecule type" value="Genomic_DNA"/>
</dbReference>
<dbReference type="Pfam" id="PF13173">
    <property type="entry name" value="AAA_14"/>
    <property type="match status" value="1"/>
</dbReference>
<dbReference type="RefSeq" id="WP_198480601.1">
    <property type="nucleotide sequence ID" value="NZ_CP066022.1"/>
</dbReference>
<gene>
    <name evidence="3" type="ORF">I6H56_11395</name>
</gene>
<proteinExistence type="predicted"/>
<dbReference type="InterPro" id="IPR025420">
    <property type="entry name" value="DUF4143"/>
</dbReference>
<evidence type="ECO:0000259" key="2">
    <source>
        <dbReference type="Pfam" id="PF13635"/>
    </source>
</evidence>
<dbReference type="PANTHER" id="PTHR33295">
    <property type="entry name" value="ATPASE"/>
    <property type="match status" value="1"/>
</dbReference>
<organism evidence="3 4">
    <name type="scientific">Fusobacterium canifelinum</name>
    <dbReference type="NCBI Taxonomy" id="285729"/>
    <lineage>
        <taxon>Bacteria</taxon>
        <taxon>Fusobacteriati</taxon>
        <taxon>Fusobacteriota</taxon>
        <taxon>Fusobacteriia</taxon>
        <taxon>Fusobacteriales</taxon>
        <taxon>Fusobacteriaceae</taxon>
        <taxon>Fusobacterium</taxon>
    </lineage>
</organism>
<reference evidence="3 4" key="1">
    <citation type="submission" date="2020-12" db="EMBL/GenBank/DDBJ databases">
        <title>FDA dAtabase for Regulatory Grade micrObial Sequences (FDA-ARGOS): Supporting development and validation of Infectious Disease Dx tests.</title>
        <authorList>
            <person name="Sproer C."/>
            <person name="Gronow S."/>
            <person name="Severitt S."/>
            <person name="Schroder I."/>
            <person name="Tallon L."/>
            <person name="Sadzewicz L."/>
            <person name="Zhao X."/>
            <person name="Boylan J."/>
            <person name="Ott S."/>
            <person name="Bowen H."/>
            <person name="Vavikolanu K."/>
            <person name="Mehta A."/>
            <person name="Aluvathingal J."/>
            <person name="Nadendla S."/>
            <person name="Lowell S."/>
            <person name="Myers T."/>
            <person name="Yan Y."/>
            <person name="Sichtig H."/>
        </authorList>
    </citation>
    <scope>NUCLEOTIDE SEQUENCE [LARGE SCALE GENOMIC DNA]</scope>
    <source>
        <strain evidence="3 4">FDAARGOS_999</strain>
    </source>
</reference>
<dbReference type="InterPro" id="IPR027417">
    <property type="entry name" value="P-loop_NTPase"/>
</dbReference>
<sequence length="417" mass="49062">MEIKRDLYLQRLINRIDNGMIKVITGIRRSGKSYLIFKIFKSYLLNNLTDKQHIIEFELDRIENKKYRKPDIILEEINSLIEDNKKYYILLDEIQMLEEFEEVLNSLLHKDNVDIYVTGSNSKFLSHDILTEFRGRGDEIHIYPLSFKEYMSAYEGDKYQGWADYVTYGGLPQILSMKTEEQKINYLTRLFEETYIKDIMERNKIEKIQELNDLINVLASCVGSLSNPSKILSTFRSSIKSDISLNTIRKYIEYLKNAFVINEAYRYDVKGRKYIGTPLKYYFEDVGLRNARLEFRQVEETHLMENIIYNELKIRGYKVDVGMVTKTILTSKGNKEKKQLEIDFIANLGSKRYYIQSALSLSTEEKVKQEKASLTNINDSFKKIILVKDVIKVKRDEDGIVTMSVYDFLLNDNSLEF</sequence>
<evidence type="ECO:0000313" key="4">
    <source>
        <dbReference type="Proteomes" id="UP000595577"/>
    </source>
</evidence>
<dbReference type="InterPro" id="IPR041682">
    <property type="entry name" value="AAA_14"/>
</dbReference>
<keyword evidence="3" id="KW-0547">Nucleotide-binding</keyword>
<protein>
    <submittedName>
        <fullName evidence="3">ATP-binding protein</fullName>
    </submittedName>
</protein>
<dbReference type="PANTHER" id="PTHR33295:SF18">
    <property type="entry name" value="AAA+ ATPASE DOMAIN-CONTAINING PROTEIN"/>
    <property type="match status" value="1"/>
</dbReference>
<dbReference type="GO" id="GO:0005524">
    <property type="term" value="F:ATP binding"/>
    <property type="evidence" value="ECO:0007669"/>
    <property type="project" value="UniProtKB-KW"/>
</dbReference>
<dbReference type="Pfam" id="PF13635">
    <property type="entry name" value="DUF4143"/>
    <property type="match status" value="1"/>
</dbReference>
<evidence type="ECO:0000259" key="1">
    <source>
        <dbReference type="Pfam" id="PF13173"/>
    </source>
</evidence>
<dbReference type="Gene3D" id="3.40.50.300">
    <property type="entry name" value="P-loop containing nucleotide triphosphate hydrolases"/>
    <property type="match status" value="1"/>
</dbReference>